<proteinExistence type="predicted"/>
<dbReference type="EMBL" id="VSZQ01000183">
    <property type="protein sequence ID" value="TYR53180.1"/>
    <property type="molecule type" value="Genomic_DNA"/>
</dbReference>
<reference evidence="2 3" key="1">
    <citation type="submission" date="2019-08" db="EMBL/GenBank/DDBJ databases">
        <title>Draft genome for granaticin producer strain Streptomyces parvus C05.</title>
        <authorList>
            <person name="Gonzalez-Pimentel J.L."/>
        </authorList>
    </citation>
    <scope>NUCLEOTIDE SEQUENCE [LARGE SCALE GENOMIC DNA]</scope>
    <source>
        <strain evidence="2 3">C05</strain>
    </source>
</reference>
<dbReference type="Proteomes" id="UP000323242">
    <property type="component" value="Unassembled WGS sequence"/>
</dbReference>
<evidence type="ECO:0000313" key="3">
    <source>
        <dbReference type="Proteomes" id="UP000323242"/>
    </source>
</evidence>
<comment type="caution">
    <text evidence="2">The sequence shown here is derived from an EMBL/GenBank/DDBJ whole genome shotgun (WGS) entry which is preliminary data.</text>
</comment>
<evidence type="ECO:0000313" key="2">
    <source>
        <dbReference type="EMBL" id="TYR53180.1"/>
    </source>
</evidence>
<sequence>MRSWRSPLSVRHRVQHAERDRWQSTDPVHPYEETAGQAIRSRTTGSGENDVPAGAMSYDSGRAFRA</sequence>
<protein>
    <submittedName>
        <fullName evidence="2">Uncharacterized protein</fullName>
    </submittedName>
</protein>
<feature type="region of interest" description="Disordered" evidence="1">
    <location>
        <begin position="1"/>
        <end position="66"/>
    </location>
</feature>
<name>A0A5D4INW3_9ACTN</name>
<evidence type="ECO:0000256" key="1">
    <source>
        <dbReference type="SAM" id="MobiDB-lite"/>
    </source>
</evidence>
<organism evidence="2 3">
    <name type="scientific">Streptomyces parvus</name>
    <dbReference type="NCBI Taxonomy" id="66428"/>
    <lineage>
        <taxon>Bacteria</taxon>
        <taxon>Bacillati</taxon>
        <taxon>Actinomycetota</taxon>
        <taxon>Actinomycetes</taxon>
        <taxon>Kitasatosporales</taxon>
        <taxon>Streptomycetaceae</taxon>
        <taxon>Streptomyces</taxon>
    </lineage>
</organism>
<dbReference type="AlphaFoldDB" id="A0A5D4INW3"/>
<accession>A0A5D4INW3</accession>
<gene>
    <name evidence="2" type="ORF">FY004_27600</name>
</gene>
<keyword evidence="3" id="KW-1185">Reference proteome</keyword>